<accession>A0A916EAJ4</accession>
<evidence type="ECO:0000256" key="4">
    <source>
        <dbReference type="SAM" id="Phobius"/>
    </source>
</evidence>
<dbReference type="PANTHER" id="PTHR43179">
    <property type="entry name" value="RHAMNOSYLTRANSFERASE WBBL"/>
    <property type="match status" value="1"/>
</dbReference>
<dbReference type="GO" id="GO:0016757">
    <property type="term" value="F:glycosyltransferase activity"/>
    <property type="evidence" value="ECO:0007669"/>
    <property type="project" value="UniProtKB-KW"/>
</dbReference>
<dbReference type="Pfam" id="PF00535">
    <property type="entry name" value="Glycos_transf_2"/>
    <property type="match status" value="1"/>
</dbReference>
<evidence type="ECO:0000256" key="2">
    <source>
        <dbReference type="ARBA" id="ARBA00022676"/>
    </source>
</evidence>
<evidence type="ECO:0000256" key="1">
    <source>
        <dbReference type="ARBA" id="ARBA00006739"/>
    </source>
</evidence>
<dbReference type="PANTHER" id="PTHR43179:SF12">
    <property type="entry name" value="GALACTOFURANOSYLTRANSFERASE GLFT2"/>
    <property type="match status" value="1"/>
</dbReference>
<feature type="transmembrane region" description="Helical" evidence="4">
    <location>
        <begin position="581"/>
        <end position="603"/>
    </location>
</feature>
<dbReference type="InterPro" id="IPR001173">
    <property type="entry name" value="Glyco_trans_2-like"/>
</dbReference>
<reference evidence="6" key="1">
    <citation type="submission" date="2020-05" db="EMBL/GenBank/DDBJ databases">
        <authorList>
            <person name="Rincon C."/>
            <person name="Sanders R I."/>
            <person name="Robbins C."/>
            <person name="Chaturvedi A."/>
        </authorList>
    </citation>
    <scope>NUCLEOTIDE SEQUENCE</scope>
    <source>
        <strain evidence="6">CHB12</strain>
    </source>
</reference>
<comment type="caution">
    <text evidence="6">The sequence shown here is derived from an EMBL/GenBank/DDBJ whole genome shotgun (WGS) entry which is preliminary data.</text>
</comment>
<sequence length="734" mass="85898">MATLKHDGSFEKTLIKNHFNCSPELFIRDDMKKTSLCIQQELETHHHKYPIGCSESYFESKINELTHHNEIVTFGVLLPITSRELTKPEKCIENFSNLLKSLAETSQQNIQYRISGTRYQIKIYIGIDKDGHLFLNNSAEKIFYNHGFIDIDITKFDYFPGSTCDIWRELSRKAYKENCDYIVLFENDIIIKTNGWMNKFHKTYLEISIQKKVPCNFGCVTFTDITFPGFPAFPVISRVHLDTFNGDIIPQQKFQIQDVYTYLFQLYRRWGCSIILHDVEIQKIDVDQRYEKWYHSDWKFDVLNNSVDRVEKWLNNNNKTPIQKLLTLDIVVPSYRVDFKYLDPIINLEIPVTMSTIIYIIIDDPNSSNIILLKKLYEKDPFIRILVNKTNLGASLSRNRGLYESNADYILFLDDDVTPEKDILFECEKVIKEHPTACGFIGSSKFPPANESIFKSAVVLSGVTFFWEIAEIWDNDIPWGIAGNLLIKSYKDDILFDSSFPKTGGGEDIDFCLKKGNFFIKNVENGKGFQGAPNVKVTHHWWNDGKRYYWRFYKWAKGDGALIKMHPNLTYNDIVPNSAEFLLGTTFILFITVIISSLITVFYDIEIINIFTILIFLSVPHVIISNFIFDIHLHLIIQPFKRVPTIRGYRYILAIFESSMIRMTNEFGRLMGHIERKEWNYIGKRFDWFAKKNGGTMNDEISTNSRKFFIWHYQFHGKKQNLNLNVNNFSKYIL</sequence>
<dbReference type="VEuPathDB" id="FungiDB:RhiirFUN_019676"/>
<comment type="similarity">
    <text evidence="1">Belongs to the glycosyltransferase 2 family.</text>
</comment>
<evidence type="ECO:0000313" key="7">
    <source>
        <dbReference type="Proteomes" id="UP000684084"/>
    </source>
</evidence>
<protein>
    <recommendedName>
        <fullName evidence="5">Glycosyltransferase 2-like domain-containing protein</fullName>
    </recommendedName>
</protein>
<gene>
    <name evidence="6" type="ORF">CHRIB12_LOCUS11275</name>
</gene>
<dbReference type="EMBL" id="CAGKOT010000023">
    <property type="protein sequence ID" value="CAB5367330.1"/>
    <property type="molecule type" value="Genomic_DNA"/>
</dbReference>
<evidence type="ECO:0000259" key="5">
    <source>
        <dbReference type="Pfam" id="PF00535"/>
    </source>
</evidence>
<evidence type="ECO:0000256" key="3">
    <source>
        <dbReference type="ARBA" id="ARBA00022679"/>
    </source>
</evidence>
<dbReference type="Proteomes" id="UP000684084">
    <property type="component" value="Unassembled WGS sequence"/>
</dbReference>
<evidence type="ECO:0000313" key="6">
    <source>
        <dbReference type="EMBL" id="CAB5367330.1"/>
    </source>
</evidence>
<keyword evidence="4" id="KW-0812">Transmembrane</keyword>
<keyword evidence="4" id="KW-0472">Membrane</keyword>
<keyword evidence="4" id="KW-1133">Transmembrane helix</keyword>
<name>A0A916EAJ4_9GLOM</name>
<feature type="transmembrane region" description="Helical" evidence="4">
    <location>
        <begin position="610"/>
        <end position="629"/>
    </location>
</feature>
<proteinExistence type="inferred from homology"/>
<keyword evidence="3" id="KW-0808">Transferase</keyword>
<organism evidence="6 7">
    <name type="scientific">Rhizophagus irregularis</name>
    <dbReference type="NCBI Taxonomy" id="588596"/>
    <lineage>
        <taxon>Eukaryota</taxon>
        <taxon>Fungi</taxon>
        <taxon>Fungi incertae sedis</taxon>
        <taxon>Mucoromycota</taxon>
        <taxon>Glomeromycotina</taxon>
        <taxon>Glomeromycetes</taxon>
        <taxon>Glomerales</taxon>
        <taxon>Glomeraceae</taxon>
        <taxon>Rhizophagus</taxon>
    </lineage>
</organism>
<dbReference type="OrthoDB" id="331544at2759"/>
<dbReference type="CDD" id="cd00761">
    <property type="entry name" value="Glyco_tranf_GTA_type"/>
    <property type="match status" value="1"/>
</dbReference>
<feature type="domain" description="Glycosyltransferase 2-like" evidence="5">
    <location>
        <begin position="330"/>
        <end position="442"/>
    </location>
</feature>
<keyword evidence="2" id="KW-0328">Glycosyltransferase</keyword>
<dbReference type="AlphaFoldDB" id="A0A916EAJ4"/>